<evidence type="ECO:0000313" key="5">
    <source>
        <dbReference type="EMBL" id="QIS13821.1"/>
    </source>
</evidence>
<dbReference type="InterPro" id="IPR032687">
    <property type="entry name" value="AraC-type_N"/>
</dbReference>
<evidence type="ECO:0000313" key="6">
    <source>
        <dbReference type="Proteomes" id="UP000503540"/>
    </source>
</evidence>
<keyword evidence="3" id="KW-0804">Transcription</keyword>
<feature type="domain" description="HTH araC/xylS-type" evidence="4">
    <location>
        <begin position="309"/>
        <end position="405"/>
    </location>
</feature>
<keyword evidence="2" id="KW-0238">DNA-binding</keyword>
<evidence type="ECO:0000256" key="1">
    <source>
        <dbReference type="ARBA" id="ARBA00023015"/>
    </source>
</evidence>
<dbReference type="Pfam" id="PF12833">
    <property type="entry name" value="HTH_18"/>
    <property type="match status" value="1"/>
</dbReference>
<evidence type="ECO:0000256" key="3">
    <source>
        <dbReference type="ARBA" id="ARBA00023163"/>
    </source>
</evidence>
<dbReference type="SMART" id="SM00342">
    <property type="entry name" value="HTH_ARAC"/>
    <property type="match status" value="1"/>
</dbReference>
<dbReference type="AlphaFoldDB" id="A0A6G9YKW1"/>
<accession>A0A6G9YKW1</accession>
<sequence length="412" mass="45356">MSFWTYVFACLLSTKTLGGRPRPLPCDIGPGCCAYRPPWQPSGHRKRRCGCPCDVRPKSCRFRPPAGNHEHVAAWEWRRSVTNAAILVEVAEDHGLSRADSLRDTGIDPVLLKTPGAEIVAAQELSLVRNIVDAFGDEYGLGIEAGSRTRITTHGIFALAVLSSPTKRAAFEVAMRYFSLMTSFARAWHDFVGDEVHLFVDDSDIPEDIRGFLCERDVAALLMNWFLVFGSPPPAKRGEISGGLRARLLPILEDFGIESVDGTGPHLAVFDATEIDEPMPNASPLNAALFDEQCAELLDRRGMRQGVSGAVRQVLMHRMNGRISQEDVAATLHMSLRTMRRKLADEGTSYRQLCVETFGNLAEELLATGLTVEDVAYRMGYSGAPSFSNAFKQWRGMSPGRFARAAAARAVR</sequence>
<dbReference type="GO" id="GO:0003700">
    <property type="term" value="F:DNA-binding transcription factor activity"/>
    <property type="evidence" value="ECO:0007669"/>
    <property type="project" value="InterPro"/>
</dbReference>
<dbReference type="SUPFAM" id="SSF46689">
    <property type="entry name" value="Homeodomain-like"/>
    <property type="match status" value="1"/>
</dbReference>
<dbReference type="Pfam" id="PF12625">
    <property type="entry name" value="Arabinose_bd"/>
    <property type="match status" value="1"/>
</dbReference>
<protein>
    <submittedName>
        <fullName evidence="5">Helix-turn-helix domain-containing protein</fullName>
    </submittedName>
</protein>
<name>A0A6G9YKW1_9NOCA</name>
<dbReference type="Proteomes" id="UP000503540">
    <property type="component" value="Chromosome"/>
</dbReference>
<proteinExistence type="predicted"/>
<organism evidence="5 6">
    <name type="scientific">Nocardia arthritidis</name>
    <dbReference type="NCBI Taxonomy" id="228602"/>
    <lineage>
        <taxon>Bacteria</taxon>
        <taxon>Bacillati</taxon>
        <taxon>Actinomycetota</taxon>
        <taxon>Actinomycetes</taxon>
        <taxon>Mycobacteriales</taxon>
        <taxon>Nocardiaceae</taxon>
        <taxon>Nocardia</taxon>
    </lineage>
</organism>
<evidence type="ECO:0000256" key="2">
    <source>
        <dbReference type="ARBA" id="ARBA00023125"/>
    </source>
</evidence>
<dbReference type="PANTHER" id="PTHR47894">
    <property type="entry name" value="HTH-TYPE TRANSCRIPTIONAL REGULATOR GADX"/>
    <property type="match status" value="1"/>
</dbReference>
<dbReference type="GO" id="GO:0005829">
    <property type="term" value="C:cytosol"/>
    <property type="evidence" value="ECO:0007669"/>
    <property type="project" value="TreeGrafter"/>
</dbReference>
<dbReference type="Gene3D" id="1.10.10.60">
    <property type="entry name" value="Homeodomain-like"/>
    <property type="match status" value="1"/>
</dbReference>
<dbReference type="KEGG" id="nah:F5544_29880"/>
<dbReference type="InterPro" id="IPR009057">
    <property type="entry name" value="Homeodomain-like_sf"/>
</dbReference>
<keyword evidence="6" id="KW-1185">Reference proteome</keyword>
<dbReference type="EMBL" id="CP046172">
    <property type="protein sequence ID" value="QIS13821.1"/>
    <property type="molecule type" value="Genomic_DNA"/>
</dbReference>
<reference evidence="5 6" key="1">
    <citation type="journal article" date="2019" name="ACS Chem. Biol.">
        <title>Identification and Mobilization of a Cryptic Antibiotic Biosynthesis Gene Locus from a Human-Pathogenic Nocardia Isolate.</title>
        <authorList>
            <person name="Herisse M."/>
            <person name="Ishida K."/>
            <person name="Porter J.L."/>
            <person name="Howden B."/>
            <person name="Hertweck C."/>
            <person name="Stinear T.P."/>
            <person name="Pidot S.J."/>
        </authorList>
    </citation>
    <scope>NUCLEOTIDE SEQUENCE [LARGE SCALE GENOMIC DNA]</scope>
    <source>
        <strain evidence="5 6">AUSMDU00012717</strain>
    </source>
</reference>
<gene>
    <name evidence="5" type="ORF">F5544_29880</name>
</gene>
<keyword evidence="1" id="KW-0805">Transcription regulation</keyword>
<evidence type="ECO:0000259" key="4">
    <source>
        <dbReference type="PROSITE" id="PS01124"/>
    </source>
</evidence>
<dbReference type="GO" id="GO:0000976">
    <property type="term" value="F:transcription cis-regulatory region binding"/>
    <property type="evidence" value="ECO:0007669"/>
    <property type="project" value="TreeGrafter"/>
</dbReference>
<dbReference type="PANTHER" id="PTHR47894:SF1">
    <property type="entry name" value="HTH-TYPE TRANSCRIPTIONAL REGULATOR VQSM"/>
    <property type="match status" value="1"/>
</dbReference>
<dbReference type="PROSITE" id="PS01124">
    <property type="entry name" value="HTH_ARAC_FAMILY_2"/>
    <property type="match status" value="1"/>
</dbReference>
<dbReference type="InterPro" id="IPR018060">
    <property type="entry name" value="HTH_AraC"/>
</dbReference>